<sequence length="38" mass="4381">MKVPDIAIEIAEVKDGIILEGIERHHPYTHYIVTPRPE</sequence>
<protein>
    <submittedName>
        <fullName evidence="1">Uncharacterized protein</fullName>
    </submittedName>
</protein>
<gene>
    <name evidence="1" type="ORF">J5U23_01682</name>
</gene>
<accession>A0A8F5GTC9</accession>
<dbReference type="AlphaFoldDB" id="A0A8F5GTC9"/>
<name>A0A8F5GTC9_SACSH</name>
<evidence type="ECO:0000313" key="1">
    <source>
        <dbReference type="EMBL" id="QXJ28813.1"/>
    </source>
</evidence>
<proteinExistence type="predicted"/>
<dbReference type="KEGG" id="sshi:J5U23_01682"/>
<evidence type="ECO:0000313" key="2">
    <source>
        <dbReference type="Proteomes" id="UP000694018"/>
    </source>
</evidence>
<dbReference type="Proteomes" id="UP000694018">
    <property type="component" value="Chromosome"/>
</dbReference>
<organism evidence="1 2">
    <name type="scientific">Saccharolobus shibatae (strain ATCC 51178 / DSM 5389 / JCM 8931 / NBRC 15437 / B12)</name>
    <name type="common">Sulfolobus shibatae</name>
    <dbReference type="NCBI Taxonomy" id="523848"/>
    <lineage>
        <taxon>Archaea</taxon>
        <taxon>Thermoproteota</taxon>
        <taxon>Thermoprotei</taxon>
        <taxon>Sulfolobales</taxon>
        <taxon>Sulfolobaceae</taxon>
        <taxon>Saccharolobus</taxon>
    </lineage>
</organism>
<dbReference type="EMBL" id="CP077717">
    <property type="protein sequence ID" value="QXJ28813.1"/>
    <property type="molecule type" value="Genomic_DNA"/>
</dbReference>
<reference evidence="1" key="1">
    <citation type="journal article" date="2021" name="Environ. Microbiol.">
        <title>New insights into the diversity and evolution of the archaeal mobilome from three complete genomes of Saccharolobus shibatae.</title>
        <authorList>
            <person name="Medvedeva S."/>
            <person name="Brandt D."/>
            <person name="Cvirkaite-Krupovic V."/>
            <person name="Liu Y."/>
            <person name="Severinov K."/>
            <person name="Ishino S."/>
            <person name="Ishino Y."/>
            <person name="Prangishvili D."/>
            <person name="Kalinowski J."/>
            <person name="Krupovic M."/>
        </authorList>
    </citation>
    <scope>NUCLEOTIDE SEQUENCE</scope>
    <source>
        <strain evidence="1">B12</strain>
    </source>
</reference>